<dbReference type="EMBL" id="JAUJYO010000011">
    <property type="protein sequence ID" value="KAK1305082.1"/>
    <property type="molecule type" value="Genomic_DNA"/>
</dbReference>
<dbReference type="GO" id="GO:0004386">
    <property type="term" value="F:helicase activity"/>
    <property type="evidence" value="ECO:0007669"/>
    <property type="project" value="InterPro"/>
</dbReference>
<dbReference type="InterPro" id="IPR041677">
    <property type="entry name" value="DNA2/NAM7_AAA_11"/>
</dbReference>
<evidence type="ECO:0000259" key="2">
    <source>
        <dbReference type="Pfam" id="PF20073"/>
    </source>
</evidence>
<dbReference type="PANTHER" id="PTHR10887:SF515">
    <property type="entry name" value="P-LOOP CONTAINING NUCLEOSIDE TRIPHOSPHATE HYDROLASES SUPERFAMILY PROTEIN"/>
    <property type="match status" value="1"/>
</dbReference>
<dbReference type="InterPro" id="IPR045529">
    <property type="entry name" value="DUF6469"/>
</dbReference>
<dbReference type="InterPro" id="IPR045055">
    <property type="entry name" value="DNA2/NAM7-like"/>
</dbReference>
<dbReference type="Gene3D" id="3.40.50.300">
    <property type="entry name" value="P-loop containing nucleotide triphosphate hydrolases"/>
    <property type="match status" value="1"/>
</dbReference>
<proteinExistence type="predicted"/>
<evidence type="ECO:0000259" key="1">
    <source>
        <dbReference type="Pfam" id="PF13086"/>
    </source>
</evidence>
<dbReference type="PANTHER" id="PTHR10887">
    <property type="entry name" value="DNA2/NAM7 HELICASE FAMILY"/>
    <property type="match status" value="1"/>
</dbReference>
<keyword evidence="4" id="KW-1185">Reference proteome</keyword>
<protein>
    <submittedName>
        <fullName evidence="3">Uncharacterized protein</fullName>
    </submittedName>
</protein>
<evidence type="ECO:0000313" key="4">
    <source>
        <dbReference type="Proteomes" id="UP001180020"/>
    </source>
</evidence>
<evidence type="ECO:0000313" key="3">
    <source>
        <dbReference type="EMBL" id="KAK1305082.1"/>
    </source>
</evidence>
<sequence>MGEEMKRGGKGKGKGEWDLVDLVFSWSFGNILDQSFFYDHNKQVEKIPSTFRSVDLYLKSYIKPLLEETRAELCSSLKSFTKLPFTKTHYVETKSHGKCHYIITVDDRPDHKKNYVPKTGDFFALSNEKPSQLSSDPNKLSKSCVLCFVVRGPRDDENLPSCCYQIKASKSIEEGKYGKRLKRPRQLFAVSLMNVITSSRIWVSLNLDVWTTKRNLSIIKRVLCTNFKVPKDCKLCSSAAVDGDITDLNESQLGAVSSCVSASQCAHESQIRLIWGPPGTGKTNTIAFLLQALQKMKCKTLTCAPTNVAVLEVASRFLRLEVGDPSPKGGRAFRLGDVALFGNRDRMEVDGSELAQQVFLENRAKKLSHCFPLQTGWRHHIASVTNLLKDGVSQYTEKNNEYPTFESFARGRFKAVSESLIECLETLWTHLPSSSISETDFENIATACDLLRDLDKWLHKTKLSKTELERLFTLSAEGDETPKFESDKALKFTECLSILKGLLDTLKLPKSSHEPYIVNYCLARATLIFCTVCCSAKLHRFEMVEPPKILLIDEAAQLKECEAFIPLQIPGIQHAILIGDERQLPAMVHSKASEKAGFGKSCLRG</sequence>
<dbReference type="Proteomes" id="UP001180020">
    <property type="component" value="Unassembled WGS sequence"/>
</dbReference>
<organism evidence="3 4">
    <name type="scientific">Acorus calamus</name>
    <name type="common">Sweet flag</name>
    <dbReference type="NCBI Taxonomy" id="4465"/>
    <lineage>
        <taxon>Eukaryota</taxon>
        <taxon>Viridiplantae</taxon>
        <taxon>Streptophyta</taxon>
        <taxon>Embryophyta</taxon>
        <taxon>Tracheophyta</taxon>
        <taxon>Spermatophyta</taxon>
        <taxon>Magnoliopsida</taxon>
        <taxon>Liliopsida</taxon>
        <taxon>Acoraceae</taxon>
        <taxon>Acorus</taxon>
    </lineage>
</organism>
<dbReference type="InterPro" id="IPR027417">
    <property type="entry name" value="P-loop_NTPase"/>
</dbReference>
<dbReference type="Pfam" id="PF20073">
    <property type="entry name" value="DUF6469"/>
    <property type="match status" value="1"/>
</dbReference>
<dbReference type="Pfam" id="PF13086">
    <property type="entry name" value="AAA_11"/>
    <property type="match status" value="1"/>
</dbReference>
<accession>A0AAV9DV07</accession>
<reference evidence="3" key="1">
    <citation type="journal article" date="2023" name="Nat. Commun.">
        <title>Diploid and tetraploid genomes of Acorus and the evolution of monocots.</title>
        <authorList>
            <person name="Ma L."/>
            <person name="Liu K.W."/>
            <person name="Li Z."/>
            <person name="Hsiao Y.Y."/>
            <person name="Qi Y."/>
            <person name="Fu T."/>
            <person name="Tang G.D."/>
            <person name="Zhang D."/>
            <person name="Sun W.H."/>
            <person name="Liu D.K."/>
            <person name="Li Y."/>
            <person name="Chen G.Z."/>
            <person name="Liu X.D."/>
            <person name="Liao X.Y."/>
            <person name="Jiang Y.T."/>
            <person name="Yu X."/>
            <person name="Hao Y."/>
            <person name="Huang J."/>
            <person name="Zhao X.W."/>
            <person name="Ke S."/>
            <person name="Chen Y.Y."/>
            <person name="Wu W.L."/>
            <person name="Hsu J.L."/>
            <person name="Lin Y.F."/>
            <person name="Huang M.D."/>
            <person name="Li C.Y."/>
            <person name="Huang L."/>
            <person name="Wang Z.W."/>
            <person name="Zhao X."/>
            <person name="Zhong W.Y."/>
            <person name="Peng D.H."/>
            <person name="Ahmad S."/>
            <person name="Lan S."/>
            <person name="Zhang J.S."/>
            <person name="Tsai W.C."/>
            <person name="Van de Peer Y."/>
            <person name="Liu Z.J."/>
        </authorList>
    </citation>
    <scope>NUCLEOTIDE SEQUENCE</scope>
    <source>
        <strain evidence="3">CP</strain>
    </source>
</reference>
<feature type="domain" description="DNA2/NAM7 helicase helicase" evidence="1">
    <location>
        <begin position="248"/>
        <end position="591"/>
    </location>
</feature>
<name>A0AAV9DV07_ACOCL</name>
<dbReference type="AlphaFoldDB" id="A0AAV9DV07"/>
<reference evidence="3" key="2">
    <citation type="submission" date="2023-06" db="EMBL/GenBank/DDBJ databases">
        <authorList>
            <person name="Ma L."/>
            <person name="Liu K.-W."/>
            <person name="Li Z."/>
            <person name="Hsiao Y.-Y."/>
            <person name="Qi Y."/>
            <person name="Fu T."/>
            <person name="Tang G."/>
            <person name="Zhang D."/>
            <person name="Sun W.-H."/>
            <person name="Liu D.-K."/>
            <person name="Li Y."/>
            <person name="Chen G.-Z."/>
            <person name="Liu X.-D."/>
            <person name="Liao X.-Y."/>
            <person name="Jiang Y.-T."/>
            <person name="Yu X."/>
            <person name="Hao Y."/>
            <person name="Huang J."/>
            <person name="Zhao X.-W."/>
            <person name="Ke S."/>
            <person name="Chen Y.-Y."/>
            <person name="Wu W.-L."/>
            <person name="Hsu J.-L."/>
            <person name="Lin Y.-F."/>
            <person name="Huang M.-D."/>
            <person name="Li C.-Y."/>
            <person name="Huang L."/>
            <person name="Wang Z.-W."/>
            <person name="Zhao X."/>
            <person name="Zhong W.-Y."/>
            <person name="Peng D.-H."/>
            <person name="Ahmad S."/>
            <person name="Lan S."/>
            <person name="Zhang J.-S."/>
            <person name="Tsai W.-C."/>
            <person name="Van De Peer Y."/>
            <person name="Liu Z.-J."/>
        </authorList>
    </citation>
    <scope>NUCLEOTIDE SEQUENCE</scope>
    <source>
        <strain evidence="3">CP</strain>
        <tissue evidence="3">Leaves</tissue>
    </source>
</reference>
<comment type="caution">
    <text evidence="3">The sequence shown here is derived from an EMBL/GenBank/DDBJ whole genome shotgun (WGS) entry which is preliminary data.</text>
</comment>
<gene>
    <name evidence="3" type="ORF">QJS10_CPB11g02248</name>
</gene>
<dbReference type="SUPFAM" id="SSF52540">
    <property type="entry name" value="P-loop containing nucleoside triphosphate hydrolases"/>
    <property type="match status" value="1"/>
</dbReference>
<feature type="domain" description="DUF6469" evidence="2">
    <location>
        <begin position="91"/>
        <end position="207"/>
    </location>
</feature>